<evidence type="ECO:0008006" key="4">
    <source>
        <dbReference type="Google" id="ProtNLM"/>
    </source>
</evidence>
<feature type="signal peptide" evidence="1">
    <location>
        <begin position="1"/>
        <end position="24"/>
    </location>
</feature>
<dbReference type="Proteomes" id="UP000318878">
    <property type="component" value="Unassembled WGS sequence"/>
</dbReference>
<evidence type="ECO:0000313" key="2">
    <source>
        <dbReference type="EMBL" id="TWT31753.1"/>
    </source>
</evidence>
<dbReference type="OrthoDB" id="224351at2"/>
<dbReference type="AlphaFoldDB" id="A0A5C5V192"/>
<evidence type="ECO:0000256" key="1">
    <source>
        <dbReference type="SAM" id="SignalP"/>
    </source>
</evidence>
<sequence precursor="true">MPLWVQRFSLTFALALMLSAPLAAEEPREAFLEGLIQQGYYDPAMWYIDQLEKSPKTPAAMKATLPYRKATAQLEVSRTQRNPAARKELLDQADANLAAFVKAQPKHDKTIDARMQRGAIMLERAKLEELLADREKDDAAKKNYLAEAAKQYDAARGVYQATVGQIQEVLKGIPSTLDPQEDASKIELRDELRGAYVRANLLAATSLYEKAKITPDDKKKKELLTKSAKEFDTIFGKYRKFLSGLYARLYQAEAELALGDAKKATTTIQNDLMILGDQPQEFRVLKLKSVKLLAKAWASEDPPKYEQIAKVCGGWLDEQQLRVSEDRDPEWIELKIQLAKTYQGLAPKLEKKEDKTEALKRAVKLAVDASKYPSPFQKDALALRTELQGADAVIAATDKTPETFQEANEAGRAAMQEIQSQTFVINKLKQQLAAAKTPAEKEDLTGQIKSAQEGLDKSFANAEKFLKMALGKADVDVSNDDLNVIRYSLAFLDFQKKDYFPTMVQASFVARRYPTSASAKACAKLALASSLLIYQDSPAEKKDFEVAQVKRIVNFMATQWAGEQESNEALATLVGFEVAQGQIAEAQETLAKIPADSAARSDAELKLGQSIWVNYLRGLSAQRQAAADGDPSAAPTDAQLNAMKEKALEVLSAGVDKYDGKEPDYSYVIAALSLAQIYTDIGEPEKAFPLFEKDNVGLLKMVEANSDAVSRQGLPAMIYKAAVRAYISALPNVKGQTETDALMVKAEEAMTQLKTLVGDDAAGQKQLIAVYISLAKDLQTQLENAPPTQKAALSAGFEAFLNRVGESTNDPLVLNWVGETFYGLGASLKSDPVASGDASQFFNKALTVYERVINEGSATNPQLLLQVKVRVAAARAGLGEYEPAMESYVDVLKENPMMVNVQVDAAKMLYDWGVAKDEALKFGEAIQGAYKNDKNQNTVWGWGRIQSLLARYASKDSKQPAYREIFFEARYNMALARYQYAARQSSENDKQKYFAMAEKDIRNTEFAYPDLGGEQWRGRFDALLKKIQTAMHKSPVGLSKREAAGS</sequence>
<accession>A0A5C5V192</accession>
<comment type="caution">
    <text evidence="2">The sequence shown here is derived from an EMBL/GenBank/DDBJ whole genome shotgun (WGS) entry which is preliminary data.</text>
</comment>
<keyword evidence="1" id="KW-0732">Signal</keyword>
<reference evidence="2 3" key="1">
    <citation type="submission" date="2019-02" db="EMBL/GenBank/DDBJ databases">
        <title>Deep-cultivation of Planctomycetes and their phenomic and genomic characterization uncovers novel biology.</title>
        <authorList>
            <person name="Wiegand S."/>
            <person name="Jogler M."/>
            <person name="Boedeker C."/>
            <person name="Pinto D."/>
            <person name="Vollmers J."/>
            <person name="Rivas-Marin E."/>
            <person name="Kohn T."/>
            <person name="Peeters S.H."/>
            <person name="Heuer A."/>
            <person name="Rast P."/>
            <person name="Oberbeckmann S."/>
            <person name="Bunk B."/>
            <person name="Jeske O."/>
            <person name="Meyerdierks A."/>
            <person name="Storesund J.E."/>
            <person name="Kallscheuer N."/>
            <person name="Luecker S."/>
            <person name="Lage O.M."/>
            <person name="Pohl T."/>
            <person name="Merkel B.J."/>
            <person name="Hornburger P."/>
            <person name="Mueller R.-W."/>
            <person name="Bruemmer F."/>
            <person name="Labrenz M."/>
            <person name="Spormann A.M."/>
            <person name="Op Den Camp H."/>
            <person name="Overmann J."/>
            <person name="Amann R."/>
            <person name="Jetten M.S.M."/>
            <person name="Mascher T."/>
            <person name="Medema M.H."/>
            <person name="Devos D.P."/>
            <person name="Kaster A.-K."/>
            <person name="Ovreas L."/>
            <person name="Rohde M."/>
            <person name="Galperin M.Y."/>
            <person name="Jogler C."/>
        </authorList>
    </citation>
    <scope>NUCLEOTIDE SEQUENCE [LARGE SCALE GENOMIC DNA]</scope>
    <source>
        <strain evidence="2 3">Enr8</strain>
    </source>
</reference>
<gene>
    <name evidence="2" type="ORF">Enr8_36770</name>
</gene>
<proteinExistence type="predicted"/>
<dbReference type="RefSeq" id="WP_146434137.1">
    <property type="nucleotide sequence ID" value="NZ_SJPF01000004.1"/>
</dbReference>
<dbReference type="EMBL" id="SJPF01000004">
    <property type="protein sequence ID" value="TWT31753.1"/>
    <property type="molecule type" value="Genomic_DNA"/>
</dbReference>
<evidence type="ECO:0000313" key="3">
    <source>
        <dbReference type="Proteomes" id="UP000318878"/>
    </source>
</evidence>
<name>A0A5C5V192_9BACT</name>
<keyword evidence="3" id="KW-1185">Reference proteome</keyword>
<organism evidence="2 3">
    <name type="scientific">Blastopirellula retiformator</name>
    <dbReference type="NCBI Taxonomy" id="2527970"/>
    <lineage>
        <taxon>Bacteria</taxon>
        <taxon>Pseudomonadati</taxon>
        <taxon>Planctomycetota</taxon>
        <taxon>Planctomycetia</taxon>
        <taxon>Pirellulales</taxon>
        <taxon>Pirellulaceae</taxon>
        <taxon>Blastopirellula</taxon>
    </lineage>
</organism>
<protein>
    <recommendedName>
        <fullName evidence="4">Tetratricopeptide repeat protein</fullName>
    </recommendedName>
</protein>
<feature type="chain" id="PRO_5023049667" description="Tetratricopeptide repeat protein" evidence="1">
    <location>
        <begin position="25"/>
        <end position="1046"/>
    </location>
</feature>